<sequence length="157" mass="17818">MSQHSPCQLIELPKCMDSLNYEEKHLMERSISSVLNDFSSSISDSMHPITLQSWSLHNKNGKDELFFNALYHSMGRTISPAANNSPLPKNDSYLNKKSNHSHRIFQIVQKLLTQILDDSSRSRGEFSTVPVNPKPNRINKLLLPSINETPNPSIVFN</sequence>
<reference evidence="1" key="1">
    <citation type="submission" date="2021-03" db="EMBL/GenBank/DDBJ databases">
        <title>Draft genome sequence of rust myrtle Austropuccinia psidii MF-1, a brazilian biotype.</title>
        <authorList>
            <person name="Quecine M.C."/>
            <person name="Pachon D.M.R."/>
            <person name="Bonatelli M.L."/>
            <person name="Correr F.H."/>
            <person name="Franceschini L.M."/>
            <person name="Leite T.F."/>
            <person name="Margarido G.R.A."/>
            <person name="Almeida C.A."/>
            <person name="Ferrarezi J.A."/>
            <person name="Labate C.A."/>
        </authorList>
    </citation>
    <scope>NUCLEOTIDE SEQUENCE</scope>
    <source>
        <strain evidence="1">MF-1</strain>
    </source>
</reference>
<keyword evidence="2" id="KW-1185">Reference proteome</keyword>
<evidence type="ECO:0000313" key="2">
    <source>
        <dbReference type="Proteomes" id="UP000765509"/>
    </source>
</evidence>
<dbReference type="AlphaFoldDB" id="A0A9Q3B8U0"/>
<name>A0A9Q3B8U0_9BASI</name>
<comment type="caution">
    <text evidence="1">The sequence shown here is derived from an EMBL/GenBank/DDBJ whole genome shotgun (WGS) entry which is preliminary data.</text>
</comment>
<dbReference type="Proteomes" id="UP000765509">
    <property type="component" value="Unassembled WGS sequence"/>
</dbReference>
<protein>
    <submittedName>
        <fullName evidence="1">Uncharacterized protein</fullName>
    </submittedName>
</protein>
<accession>A0A9Q3B8U0</accession>
<proteinExistence type="predicted"/>
<evidence type="ECO:0000313" key="1">
    <source>
        <dbReference type="EMBL" id="MBW0460807.1"/>
    </source>
</evidence>
<dbReference type="EMBL" id="AVOT02000061">
    <property type="protein sequence ID" value="MBW0460807.1"/>
    <property type="molecule type" value="Genomic_DNA"/>
</dbReference>
<organism evidence="1 2">
    <name type="scientific">Austropuccinia psidii MF-1</name>
    <dbReference type="NCBI Taxonomy" id="1389203"/>
    <lineage>
        <taxon>Eukaryota</taxon>
        <taxon>Fungi</taxon>
        <taxon>Dikarya</taxon>
        <taxon>Basidiomycota</taxon>
        <taxon>Pucciniomycotina</taxon>
        <taxon>Pucciniomycetes</taxon>
        <taxon>Pucciniales</taxon>
        <taxon>Sphaerophragmiaceae</taxon>
        <taxon>Austropuccinia</taxon>
    </lineage>
</organism>
<gene>
    <name evidence="1" type="ORF">O181_000522</name>
</gene>